<dbReference type="EMBL" id="CP022684">
    <property type="protein sequence ID" value="AUM15002.1"/>
    <property type="molecule type" value="Genomic_DNA"/>
</dbReference>
<keyword evidence="3" id="KW-1185">Reference proteome</keyword>
<protein>
    <submittedName>
        <fullName evidence="2">Phosphate ABC transporter substrate-binding protein</fullName>
    </submittedName>
</protein>
<dbReference type="KEGG" id="kak:Kalk_17150"/>
<evidence type="ECO:0000256" key="1">
    <source>
        <dbReference type="SAM" id="SignalP"/>
    </source>
</evidence>
<evidence type="ECO:0000313" key="2">
    <source>
        <dbReference type="EMBL" id="AUM15002.1"/>
    </source>
</evidence>
<evidence type="ECO:0000313" key="3">
    <source>
        <dbReference type="Proteomes" id="UP000235116"/>
    </source>
</evidence>
<accession>A0A2K9LRT5</accession>
<dbReference type="Proteomes" id="UP000235116">
    <property type="component" value="Chromosome"/>
</dbReference>
<sequence length="143" mass="15355">MNSIFTSTAKLAVLMIAMLGSSITLAEIAVIVHPANDSSLQADDIAKLYLGKSKKFSNGQSAIALDRGEGTELRVKFLESTVGKDESQMKSYWSRLIFTGKGIPPKVVETDAEVKELVSRNPDTIGYIDAGAVDDTVKVVATF</sequence>
<reference evidence="3" key="1">
    <citation type="submission" date="2017-08" db="EMBL/GenBank/DDBJ databases">
        <title>Direct submision.</title>
        <authorList>
            <person name="Kim S.-J."/>
            <person name="Rhee S.-K."/>
        </authorList>
    </citation>
    <scope>NUCLEOTIDE SEQUENCE [LARGE SCALE GENOMIC DNA]</scope>
    <source>
        <strain evidence="3">GI5</strain>
    </source>
</reference>
<dbReference type="SUPFAM" id="SSF53850">
    <property type="entry name" value="Periplasmic binding protein-like II"/>
    <property type="match status" value="1"/>
</dbReference>
<proteinExistence type="predicted"/>
<dbReference type="AlphaFoldDB" id="A0A2K9LRT5"/>
<gene>
    <name evidence="2" type="ORF">Kalk_17150</name>
</gene>
<keyword evidence="1" id="KW-0732">Signal</keyword>
<dbReference type="Gene3D" id="3.40.190.10">
    <property type="entry name" value="Periplasmic binding protein-like II"/>
    <property type="match status" value="1"/>
</dbReference>
<name>A0A2K9LRT5_9GAMM</name>
<organism evidence="2 3">
    <name type="scientific">Ketobacter alkanivorans</name>
    <dbReference type="NCBI Taxonomy" id="1917421"/>
    <lineage>
        <taxon>Bacteria</taxon>
        <taxon>Pseudomonadati</taxon>
        <taxon>Pseudomonadota</taxon>
        <taxon>Gammaproteobacteria</taxon>
        <taxon>Pseudomonadales</taxon>
        <taxon>Ketobacteraceae</taxon>
        <taxon>Ketobacter</taxon>
    </lineage>
</organism>
<feature type="signal peptide" evidence="1">
    <location>
        <begin position="1"/>
        <end position="26"/>
    </location>
</feature>
<feature type="chain" id="PRO_5014927557" evidence="1">
    <location>
        <begin position="27"/>
        <end position="143"/>
    </location>
</feature>
<dbReference type="OrthoDB" id="5368544at2"/>